<evidence type="ECO:0000256" key="4">
    <source>
        <dbReference type="ARBA" id="ARBA00022723"/>
    </source>
</evidence>
<evidence type="ECO:0000256" key="10">
    <source>
        <dbReference type="SAM" id="MobiDB-lite"/>
    </source>
</evidence>
<feature type="compositionally biased region" description="Low complexity" evidence="10">
    <location>
        <begin position="523"/>
        <end position="549"/>
    </location>
</feature>
<keyword evidence="2 13" id="KW-0808">Transferase</keyword>
<keyword evidence="11" id="KW-0812">Transmembrane</keyword>
<evidence type="ECO:0000313" key="13">
    <source>
        <dbReference type="EMBL" id="MFC4158329.1"/>
    </source>
</evidence>
<evidence type="ECO:0000256" key="5">
    <source>
        <dbReference type="ARBA" id="ARBA00022842"/>
    </source>
</evidence>
<keyword evidence="5" id="KW-0460">Magnesium</keyword>
<keyword evidence="3 13" id="KW-0548">Nucleotidyltransferase</keyword>
<evidence type="ECO:0000256" key="9">
    <source>
        <dbReference type="ARBA" id="ARBA00048173"/>
    </source>
</evidence>
<dbReference type="EMBL" id="JBHSBU010000001">
    <property type="protein sequence ID" value="MFC4158329.1"/>
    <property type="molecule type" value="Genomic_DNA"/>
</dbReference>
<evidence type="ECO:0000256" key="7">
    <source>
        <dbReference type="ARBA" id="ARBA00023118"/>
    </source>
</evidence>
<evidence type="ECO:0000256" key="3">
    <source>
        <dbReference type="ARBA" id="ARBA00022695"/>
    </source>
</evidence>
<evidence type="ECO:0000256" key="8">
    <source>
        <dbReference type="ARBA" id="ARBA00034120"/>
    </source>
</evidence>
<dbReference type="EC" id="2.7.7.49" evidence="1"/>
<organism evidence="13 14">
    <name type="scientific">Chitinimonas lacunae</name>
    <dbReference type="NCBI Taxonomy" id="1963018"/>
    <lineage>
        <taxon>Bacteria</taxon>
        <taxon>Pseudomonadati</taxon>
        <taxon>Pseudomonadota</taxon>
        <taxon>Betaproteobacteria</taxon>
        <taxon>Neisseriales</taxon>
        <taxon>Chitinibacteraceae</taxon>
        <taxon>Chitinimonas</taxon>
    </lineage>
</organism>
<keyword evidence="7" id="KW-0051">Antiviral defense</keyword>
<evidence type="ECO:0000256" key="6">
    <source>
        <dbReference type="ARBA" id="ARBA00022918"/>
    </source>
</evidence>
<protein>
    <recommendedName>
        <fullName evidence="1">RNA-directed DNA polymerase</fullName>
        <ecNumber evidence="1">2.7.7.49</ecNumber>
    </recommendedName>
</protein>
<dbReference type="InterPro" id="IPR000123">
    <property type="entry name" value="Reverse_transcriptase_msDNA"/>
</dbReference>
<evidence type="ECO:0000313" key="14">
    <source>
        <dbReference type="Proteomes" id="UP001595791"/>
    </source>
</evidence>
<feature type="transmembrane region" description="Helical" evidence="11">
    <location>
        <begin position="609"/>
        <end position="626"/>
    </location>
</feature>
<comment type="caution">
    <text evidence="13">The sequence shown here is derived from an EMBL/GenBank/DDBJ whole genome shotgun (WGS) entry which is preliminary data.</text>
</comment>
<gene>
    <name evidence="13" type="ORF">ACFOW7_03045</name>
</gene>
<keyword evidence="11" id="KW-1133">Transmembrane helix</keyword>
<feature type="compositionally biased region" description="Polar residues" evidence="10">
    <location>
        <begin position="504"/>
        <end position="513"/>
    </location>
</feature>
<name>A0ABV8MJK6_9NEIS</name>
<sequence length="629" mass="70500">MSDAPSSRDAVLARIRAGSKDSVVLEEMRRLGFWPVDQASPEEGRAAELIGRETELIQELYTLQRELSRVEDPEAALKAMRRERMDAALARREETRRQHARQRYERALAWQERRGREMLYLGAGVSSALNDQRSDPVRLARNGLPDFDSPLTLAGAMGLTLAELRFLAYHRAVSRISHYRRFGIPKKTGGVRLISAPMPRLKRVQYWVLDRLLASQAVHDAAHGFVPGRSIVGNAIPHVGRAVVVNFDLKDFFPSIEYPRVRGLFQSLGYSRQIATLLGLLCTETPCDEVELDGIRYHVQTGPRCLPQGAPTSPALTNLLCRRLDRRLSALATRLGFRYTRYADDMTFSADQEAAAQLSRLLWQVRRIVAEEGFVLHPDKQRIMRAAARQEVTGIVVNRKPSICRETLRRFRATLHQVEKDGPVGKHWQGSADVIAALEGYARFIRMVDPAKGQPLCERTAALRARYATAPTTTGSRYRQLFREASAAGRQPPGQVWRPAETAAPQQEKTAQQLKEEKIAARTAAQADPSATPTASPAQSEADSASEAETVLLEETEPPLHEVAEISTGHYLVIALQFVLMVVLGLLSRNLFLPIGALILLSWSLRRRRASWIGFALMFLLCRWLWTLA</sequence>
<dbReference type="PANTHER" id="PTHR34047:SF7">
    <property type="entry name" value="RNA-DIRECTED DNA POLYMERASE"/>
    <property type="match status" value="1"/>
</dbReference>
<reference evidence="14" key="1">
    <citation type="journal article" date="2019" name="Int. J. Syst. Evol. Microbiol.">
        <title>The Global Catalogue of Microorganisms (GCM) 10K type strain sequencing project: providing services to taxonomists for standard genome sequencing and annotation.</title>
        <authorList>
            <consortium name="The Broad Institute Genomics Platform"/>
            <consortium name="The Broad Institute Genome Sequencing Center for Infectious Disease"/>
            <person name="Wu L."/>
            <person name="Ma J."/>
        </authorList>
    </citation>
    <scope>NUCLEOTIDE SEQUENCE [LARGE SCALE GENOMIC DNA]</scope>
    <source>
        <strain evidence="14">LMG 29894</strain>
    </source>
</reference>
<dbReference type="PANTHER" id="PTHR34047">
    <property type="entry name" value="NUCLEAR INTRON MATURASE 1, MITOCHONDRIAL-RELATED"/>
    <property type="match status" value="1"/>
</dbReference>
<keyword evidence="14" id="KW-1185">Reference proteome</keyword>
<feature type="region of interest" description="Disordered" evidence="10">
    <location>
        <begin position="486"/>
        <end position="549"/>
    </location>
</feature>
<keyword evidence="4" id="KW-0479">Metal-binding</keyword>
<evidence type="ECO:0000256" key="11">
    <source>
        <dbReference type="SAM" id="Phobius"/>
    </source>
</evidence>
<dbReference type="SUPFAM" id="SSF56672">
    <property type="entry name" value="DNA/RNA polymerases"/>
    <property type="match status" value="1"/>
</dbReference>
<dbReference type="Proteomes" id="UP001595791">
    <property type="component" value="Unassembled WGS sequence"/>
</dbReference>
<dbReference type="Pfam" id="PF00078">
    <property type="entry name" value="RVT_1"/>
    <property type="match status" value="1"/>
</dbReference>
<accession>A0ABV8MJK6</accession>
<keyword evidence="11" id="KW-0472">Membrane</keyword>
<keyword evidence="6 13" id="KW-0695">RNA-directed DNA polymerase</keyword>
<dbReference type="InterPro" id="IPR043502">
    <property type="entry name" value="DNA/RNA_pol_sf"/>
</dbReference>
<dbReference type="GO" id="GO:0003964">
    <property type="term" value="F:RNA-directed DNA polymerase activity"/>
    <property type="evidence" value="ECO:0007669"/>
    <property type="project" value="UniProtKB-KW"/>
</dbReference>
<proteinExistence type="inferred from homology"/>
<dbReference type="InterPro" id="IPR000477">
    <property type="entry name" value="RT_dom"/>
</dbReference>
<evidence type="ECO:0000259" key="12">
    <source>
        <dbReference type="PROSITE" id="PS50878"/>
    </source>
</evidence>
<dbReference type="PROSITE" id="PS50878">
    <property type="entry name" value="RT_POL"/>
    <property type="match status" value="1"/>
</dbReference>
<feature type="domain" description="Reverse transcriptase" evidence="12">
    <location>
        <begin position="165"/>
        <end position="397"/>
    </location>
</feature>
<comment type="catalytic activity">
    <reaction evidence="9">
        <text>DNA(n) + a 2'-deoxyribonucleoside 5'-triphosphate = DNA(n+1) + diphosphate</text>
        <dbReference type="Rhea" id="RHEA:22508"/>
        <dbReference type="Rhea" id="RHEA-COMP:17339"/>
        <dbReference type="Rhea" id="RHEA-COMP:17340"/>
        <dbReference type="ChEBI" id="CHEBI:33019"/>
        <dbReference type="ChEBI" id="CHEBI:61560"/>
        <dbReference type="ChEBI" id="CHEBI:173112"/>
        <dbReference type="EC" id="2.7.7.49"/>
    </reaction>
</comment>
<dbReference type="CDD" id="cd03487">
    <property type="entry name" value="RT_Bac_retron_II"/>
    <property type="match status" value="1"/>
</dbReference>
<dbReference type="PRINTS" id="PR00866">
    <property type="entry name" value="RNADNAPOLMS"/>
</dbReference>
<evidence type="ECO:0000256" key="1">
    <source>
        <dbReference type="ARBA" id="ARBA00012493"/>
    </source>
</evidence>
<dbReference type="InterPro" id="IPR051083">
    <property type="entry name" value="GrpII_Intron_Splice-Mob/Def"/>
</dbReference>
<evidence type="ECO:0000256" key="2">
    <source>
        <dbReference type="ARBA" id="ARBA00022679"/>
    </source>
</evidence>
<dbReference type="RefSeq" id="WP_378160881.1">
    <property type="nucleotide sequence ID" value="NZ_JBHSBU010000001.1"/>
</dbReference>
<comment type="similarity">
    <text evidence="8">Belongs to the bacterial reverse transcriptase family.</text>
</comment>